<reference evidence="1" key="1">
    <citation type="submission" date="2020-05" db="EMBL/GenBank/DDBJ databases">
        <authorList>
            <person name="Chiriac C."/>
            <person name="Salcher M."/>
            <person name="Ghai R."/>
            <person name="Kavagutti S V."/>
        </authorList>
    </citation>
    <scope>NUCLEOTIDE SEQUENCE</scope>
</reference>
<accession>A0A6J6D3R5</accession>
<organism evidence="1">
    <name type="scientific">freshwater metagenome</name>
    <dbReference type="NCBI Taxonomy" id="449393"/>
    <lineage>
        <taxon>unclassified sequences</taxon>
        <taxon>metagenomes</taxon>
        <taxon>ecological metagenomes</taxon>
    </lineage>
</organism>
<dbReference type="EMBL" id="CAEZSZ010000082">
    <property type="protein sequence ID" value="CAB4557965.1"/>
    <property type="molecule type" value="Genomic_DNA"/>
</dbReference>
<dbReference type="AlphaFoldDB" id="A0A6J6D3R5"/>
<evidence type="ECO:0000313" key="1">
    <source>
        <dbReference type="EMBL" id="CAB4557965.1"/>
    </source>
</evidence>
<sequence length="54" mass="5766">MCLVTTAIGWLVAASDFFESFLRTGIALRRVVVPSDPACAFVSTVVPLSKACFT</sequence>
<proteinExistence type="predicted"/>
<gene>
    <name evidence="1" type="ORF">UFOPK1561_00717</name>
</gene>
<name>A0A6J6D3R5_9ZZZZ</name>
<protein>
    <submittedName>
        <fullName evidence="1">Unannotated protein</fullName>
    </submittedName>
</protein>